<dbReference type="Pfam" id="PF09261">
    <property type="entry name" value="Alpha-mann_mid"/>
    <property type="match status" value="1"/>
</dbReference>
<dbReference type="PANTHER" id="PTHR46017:SF2">
    <property type="entry name" value="MANNOSYLGLYCERATE HYDROLASE"/>
    <property type="match status" value="1"/>
</dbReference>
<feature type="domain" description="Glycoside hydrolase family 38 central" evidence="6">
    <location>
        <begin position="276"/>
        <end position="354"/>
    </location>
</feature>
<keyword evidence="2" id="KW-0479">Metal-binding</keyword>
<dbReference type="SUPFAM" id="SSF74650">
    <property type="entry name" value="Galactose mutarotase-like"/>
    <property type="match status" value="1"/>
</dbReference>
<evidence type="ECO:0000256" key="2">
    <source>
        <dbReference type="ARBA" id="ARBA00022723"/>
    </source>
</evidence>
<proteinExistence type="inferred from homology"/>
<reference evidence="8" key="1">
    <citation type="submission" date="2016-10" db="EMBL/GenBank/DDBJ databases">
        <authorList>
            <person name="Varghese N."/>
            <person name="Submissions S."/>
        </authorList>
    </citation>
    <scope>NUCLEOTIDE SEQUENCE [LARGE SCALE GENOMIC DNA]</scope>
    <source>
        <strain evidence="8">NLAE-zl-G277</strain>
    </source>
</reference>
<dbReference type="Gene3D" id="3.20.110.10">
    <property type="entry name" value="Glycoside hydrolase 38, N terminal domain"/>
    <property type="match status" value="1"/>
</dbReference>
<keyword evidence="8" id="KW-1185">Reference proteome</keyword>
<dbReference type="EMBL" id="FOIM01000015">
    <property type="protein sequence ID" value="SET80607.1"/>
    <property type="molecule type" value="Genomic_DNA"/>
</dbReference>
<dbReference type="Pfam" id="PF17677">
    <property type="entry name" value="Glyco_hydro38C2"/>
    <property type="match status" value="1"/>
</dbReference>
<evidence type="ECO:0000256" key="5">
    <source>
        <dbReference type="SAM" id="MobiDB-lite"/>
    </source>
</evidence>
<organism evidence="7 8">
    <name type="scientific">Enterocloster lavalensis</name>
    <dbReference type="NCBI Taxonomy" id="460384"/>
    <lineage>
        <taxon>Bacteria</taxon>
        <taxon>Bacillati</taxon>
        <taxon>Bacillota</taxon>
        <taxon>Clostridia</taxon>
        <taxon>Lachnospirales</taxon>
        <taxon>Lachnospiraceae</taxon>
        <taxon>Enterocloster</taxon>
    </lineage>
</organism>
<evidence type="ECO:0000256" key="1">
    <source>
        <dbReference type="ARBA" id="ARBA00009792"/>
    </source>
</evidence>
<name>A0A1I0HA34_9FIRM</name>
<evidence type="ECO:0000256" key="4">
    <source>
        <dbReference type="ARBA" id="ARBA00023295"/>
    </source>
</evidence>
<dbReference type="SUPFAM" id="SSF88713">
    <property type="entry name" value="Glycoside hydrolase/deacetylase"/>
    <property type="match status" value="1"/>
</dbReference>
<dbReference type="InterPro" id="IPR015341">
    <property type="entry name" value="Glyco_hydro_38_cen"/>
</dbReference>
<dbReference type="AlphaFoldDB" id="A0A1I0HA34"/>
<dbReference type="RefSeq" id="WP_092365118.1">
    <property type="nucleotide sequence ID" value="NZ_FOIM01000015.1"/>
</dbReference>
<dbReference type="Gene3D" id="2.70.98.30">
    <property type="entry name" value="Golgi alpha-mannosidase II, domain 4"/>
    <property type="match status" value="1"/>
</dbReference>
<dbReference type="GO" id="GO:0046872">
    <property type="term" value="F:metal ion binding"/>
    <property type="evidence" value="ECO:0007669"/>
    <property type="project" value="UniProtKB-KW"/>
</dbReference>
<dbReference type="InterPro" id="IPR011013">
    <property type="entry name" value="Gal_mutarotase_sf_dom"/>
</dbReference>
<dbReference type="InterPro" id="IPR037094">
    <property type="entry name" value="Glyco_hydro_38_cen_sf"/>
</dbReference>
<dbReference type="InterPro" id="IPR027291">
    <property type="entry name" value="Glyco_hydro_38_N_sf"/>
</dbReference>
<dbReference type="Pfam" id="PF01074">
    <property type="entry name" value="Glyco_hydro_38N"/>
    <property type="match status" value="1"/>
</dbReference>
<dbReference type="SUPFAM" id="SSF88688">
    <property type="entry name" value="Families 57/38 glycoside transferase middle domain"/>
    <property type="match status" value="1"/>
</dbReference>
<dbReference type="GO" id="GO:0006013">
    <property type="term" value="P:mannose metabolic process"/>
    <property type="evidence" value="ECO:0007669"/>
    <property type="project" value="InterPro"/>
</dbReference>
<dbReference type="InterPro" id="IPR028995">
    <property type="entry name" value="Glyco_hydro_57/38_cen_sf"/>
</dbReference>
<dbReference type="Pfam" id="PF07748">
    <property type="entry name" value="Glyco_hydro_38C"/>
    <property type="match status" value="1"/>
</dbReference>
<dbReference type="Proteomes" id="UP000198508">
    <property type="component" value="Unassembled WGS sequence"/>
</dbReference>
<keyword evidence="3" id="KW-0378">Hydrolase</keyword>
<dbReference type="InterPro" id="IPR041147">
    <property type="entry name" value="GH38_C"/>
</dbReference>
<evidence type="ECO:0000313" key="8">
    <source>
        <dbReference type="Proteomes" id="UP000198508"/>
    </source>
</evidence>
<protein>
    <submittedName>
        <fullName evidence="7">Alpha-mannosidase</fullName>
    </submittedName>
</protein>
<dbReference type="SMART" id="SM00872">
    <property type="entry name" value="Alpha-mann_mid"/>
    <property type="match status" value="1"/>
</dbReference>
<evidence type="ECO:0000256" key="3">
    <source>
        <dbReference type="ARBA" id="ARBA00022801"/>
    </source>
</evidence>
<dbReference type="GO" id="GO:0009313">
    <property type="term" value="P:oligosaccharide catabolic process"/>
    <property type="evidence" value="ECO:0007669"/>
    <property type="project" value="TreeGrafter"/>
</dbReference>
<keyword evidence="4" id="KW-0326">Glycosidase</keyword>
<comment type="similarity">
    <text evidence="1">Belongs to the glycosyl hydrolase 38 family.</text>
</comment>
<dbReference type="GO" id="GO:0004559">
    <property type="term" value="F:alpha-mannosidase activity"/>
    <property type="evidence" value="ECO:0007669"/>
    <property type="project" value="InterPro"/>
</dbReference>
<gene>
    <name evidence="7" type="ORF">SAMN05216313_11536</name>
</gene>
<dbReference type="PANTHER" id="PTHR46017">
    <property type="entry name" value="ALPHA-MANNOSIDASE 2C1"/>
    <property type="match status" value="1"/>
</dbReference>
<dbReference type="CDD" id="cd10815">
    <property type="entry name" value="GH38N_AMII_EcMngB_like"/>
    <property type="match status" value="1"/>
</dbReference>
<sequence>MADKVHIVPHFHWDREWYFTAEESKILLVNDMEEVLTMLETREDYPCFVLDGQTSVLEDYFSVSPENRERVRALVQRGKLIIGPWYTQTDEMVVGGESIVRNLLYGMKDCREFGSPMMIGYLPDSFGQSARMPQILRGFNIENSMFWRGTSERMGTDRTEFFWEDDDGSRVAVQLLPLGYAIGKYLPVEKEALRKRMEKYMPVLERGTATGHLLVPNGHDQMPLQRNIFQVMETMRELYPDKEFFLSRYEDVFAAIGRQGNLDTLRGEFLDGRYMRVHRSIFSSRADLKAANTRIENKITNLLEPLASIAYKLGFPYHHGLVEAIWKELMKNHAHDSIGCCCSDKVHRAIADRYFLAEERADRLIEFYMRKIVDAMDCSRALDKLTVFNLLPYEREGMIRGKIVTKMKRFVLERPDGSRLEYEIADRRIVDAGLIDRQIVHYGDYEPFVEYTLEFCDWIPAMGFTTYLVREVEALAGESPAASIAAGTGESPAASVAAGTGESFAASVADGTGESSAASVAADTGENPAVEPADPAGNGRPASPAANTLENEYLSVTIEPNGSLTVLDKQKGQYYRDVLLLEDGSDDGDGYDYSPAADDWVLTSKEETADVRCQHGTYSHKARVRVSMAVPAGLESRSKRRRDGRVDVEFELELKAGSPVLEVRVTVDNQADSHRLRLLVPGQEHEGFSVSDNQFGMIRRPVRDEAMDVWEKEGWSERPDSIYPFLSWVSGCGERGLAVLTNSVREYEMTGPDYGVLAVTLFRSVGVLGKEGLLRRPGRPSGIKMETPDSQLRGSHTYEIALTACRDHLARTAKEYVTPFISYNKMPYNAMKLNPAEAKVPYAYSLLRETEGRAVLGALKKAEDEDKLIARFYNGGGEKVPVRLKDENGDLAVDVVKLNETDVLSRHVTGVQWVGYNQIFTCKF</sequence>
<evidence type="ECO:0000313" key="7">
    <source>
        <dbReference type="EMBL" id="SET80607.1"/>
    </source>
</evidence>
<accession>A0A1I0HA34</accession>
<dbReference type="InterPro" id="IPR000602">
    <property type="entry name" value="Glyco_hydro_38_N"/>
</dbReference>
<dbReference type="Gene3D" id="1.20.1270.50">
    <property type="entry name" value="Glycoside hydrolase family 38, central domain"/>
    <property type="match status" value="1"/>
</dbReference>
<dbReference type="STRING" id="460384.SAMN05216313_11536"/>
<evidence type="ECO:0000259" key="6">
    <source>
        <dbReference type="SMART" id="SM00872"/>
    </source>
</evidence>
<dbReference type="GO" id="GO:0030246">
    <property type="term" value="F:carbohydrate binding"/>
    <property type="evidence" value="ECO:0007669"/>
    <property type="project" value="InterPro"/>
</dbReference>
<feature type="region of interest" description="Disordered" evidence="5">
    <location>
        <begin position="515"/>
        <end position="546"/>
    </location>
</feature>
<dbReference type="InterPro" id="IPR011682">
    <property type="entry name" value="Glyco_hydro_38_C"/>
</dbReference>
<dbReference type="InterPro" id="IPR011330">
    <property type="entry name" value="Glyco_hydro/deAcase_b/a-brl"/>
</dbReference>